<evidence type="ECO:0000313" key="3">
    <source>
        <dbReference type="EMBL" id="KAH0809302.1"/>
    </source>
</evidence>
<keyword evidence="4" id="KW-1185">Reference proteome</keyword>
<name>A0A8J6L7B7_TENMO</name>
<dbReference type="Proteomes" id="UP000719412">
    <property type="component" value="Unassembled WGS sequence"/>
</dbReference>
<dbReference type="EMBL" id="JABDTM020028222">
    <property type="protein sequence ID" value="KAH0809302.1"/>
    <property type="molecule type" value="Genomic_DNA"/>
</dbReference>
<dbReference type="Pfam" id="PF05804">
    <property type="entry name" value="KAP"/>
    <property type="match status" value="1"/>
</dbReference>
<feature type="region of interest" description="Disordered" evidence="1">
    <location>
        <begin position="284"/>
        <end position="304"/>
    </location>
</feature>
<organism evidence="3 4">
    <name type="scientific">Tenebrio molitor</name>
    <name type="common">Yellow mealworm beetle</name>
    <dbReference type="NCBI Taxonomy" id="7067"/>
    <lineage>
        <taxon>Eukaryota</taxon>
        <taxon>Metazoa</taxon>
        <taxon>Ecdysozoa</taxon>
        <taxon>Arthropoda</taxon>
        <taxon>Hexapoda</taxon>
        <taxon>Insecta</taxon>
        <taxon>Pterygota</taxon>
        <taxon>Neoptera</taxon>
        <taxon>Endopterygota</taxon>
        <taxon>Coleoptera</taxon>
        <taxon>Polyphaga</taxon>
        <taxon>Cucujiformia</taxon>
        <taxon>Tenebrionidae</taxon>
        <taxon>Tenebrio</taxon>
    </lineage>
</organism>
<dbReference type="GO" id="GO:0005930">
    <property type="term" value="C:axoneme"/>
    <property type="evidence" value="ECO:0007669"/>
    <property type="project" value="TreeGrafter"/>
</dbReference>
<protein>
    <recommendedName>
        <fullName evidence="5">Kinesin-associated protein 3</fullName>
    </recommendedName>
</protein>
<dbReference type="SMART" id="SM01297">
    <property type="entry name" value="KAP"/>
    <property type="match status" value="1"/>
</dbReference>
<dbReference type="GO" id="GO:0016939">
    <property type="term" value="C:kinesin II complex"/>
    <property type="evidence" value="ECO:0007669"/>
    <property type="project" value="TreeGrafter"/>
</dbReference>
<dbReference type="Gene3D" id="1.25.10.10">
    <property type="entry name" value="Leucine-rich Repeat Variant"/>
    <property type="match status" value="1"/>
</dbReference>
<gene>
    <name evidence="3" type="ORF">GEV33_013489</name>
</gene>
<evidence type="ECO:0000313" key="4">
    <source>
        <dbReference type="Proteomes" id="UP000719412"/>
    </source>
</evidence>
<dbReference type="AlphaFoldDB" id="A0A8J6L7B7"/>
<dbReference type="InterPro" id="IPR008658">
    <property type="entry name" value="KAP3"/>
</dbReference>
<evidence type="ECO:0000256" key="1">
    <source>
        <dbReference type="SAM" id="MobiDB-lite"/>
    </source>
</evidence>
<reference evidence="3" key="1">
    <citation type="journal article" date="2020" name="J Insects Food Feed">
        <title>The yellow mealworm (Tenebrio molitor) genome: a resource for the emerging insects as food and feed industry.</title>
        <authorList>
            <person name="Eriksson T."/>
            <person name="Andere A."/>
            <person name="Kelstrup H."/>
            <person name="Emery V."/>
            <person name="Picard C."/>
        </authorList>
    </citation>
    <scope>NUCLEOTIDE SEQUENCE</scope>
    <source>
        <strain evidence="3">Stoneville</strain>
        <tissue evidence="3">Whole head</tissue>
    </source>
</reference>
<dbReference type="GO" id="GO:0019894">
    <property type="term" value="F:kinesin binding"/>
    <property type="evidence" value="ECO:0007669"/>
    <property type="project" value="InterPro"/>
</dbReference>
<dbReference type="PANTHER" id="PTHR15605:SF2">
    <property type="entry name" value="KINESIN-ASSOCIATED PROTEIN 3"/>
    <property type="match status" value="1"/>
</dbReference>
<sequence length="834" mass="95288">MLIIVDVLSGLVIIFVIAAYFVYVACKTFYGMDPDEAKYMRTERKPGTLDVHPTLNAIVLNYEIEVQILGAKENVIYGEKKNLKKIIELPMLNSRTDCYALAKEVVYQCDLIHHSRSSEVEQTIYYLKKRKLGHGTKGLLDTNSSHDLKQIAGADDPNYNNLSDYIELLYEGMSEKIKGAHLIQLLARDPENLDALSKNETVISALGRVLREDWKRSIVLSTHLVFTFFCFSMYSRFHEVILKCKVGSICMDIIDYELRRYDKWKADLEGLDAPDDAPIVRKPCPSSASMSDIPRSRIPEPVRPKSGNFSETNIKAVMEGSVYDDLTNSTENIDDKKLSEPERAKRFRTLVKKQEHLLRVAFYLLLNIAEDESIEEKMTKRNIVGLLVKALERDNDELLVLVVTFLKKLSIMQCNKDAMAGLNIVEKLPKLLDSRSPDLVHLTLKLLFNLSFDTKLRYKIVKVGFLPNFISLLSDDRHQEIVLKLLYHLSYDDDVKTQFAECVGLITDMLLLNIGNEGDEVMVALCINLATDSVNAQQMMKKNRVQSLMMRAFNYQDNMLMKMLRNLSEHKSSKSNFVEFVGDIAKAVVESKEDDFVMECVGILSNLNLPELDWAEIFKHFDMLKWVEKTIRSNNADPELVLQVVVLLGTAAADEGCARLLCESNVMSALIELLKTHQEDDEIVLQIIYVFFATISHGANIDYLAEKTEAPAYLIDLLQDNNKSIRKLCNTCLNLIADHSKTWAERIKIEKFRHHNAQWLQMVDSQQLEPEEDDDEEDDELPPYLNTEYLSTAVVPPLSDLEGGQDSEFISQKEIDFDYFDKPEVMPDFEIEAM</sequence>
<accession>A0A8J6L7B7</accession>
<dbReference type="InterPro" id="IPR011989">
    <property type="entry name" value="ARM-like"/>
</dbReference>
<keyword evidence="2" id="KW-0472">Membrane</keyword>
<proteinExistence type="predicted"/>
<dbReference type="PANTHER" id="PTHR15605">
    <property type="entry name" value="KINESIN-ASSOCIATED PROTEINS"/>
    <property type="match status" value="1"/>
</dbReference>
<dbReference type="GO" id="GO:0035869">
    <property type="term" value="C:ciliary transition zone"/>
    <property type="evidence" value="ECO:0007669"/>
    <property type="project" value="TreeGrafter"/>
</dbReference>
<keyword evidence="2" id="KW-1133">Transmembrane helix</keyword>
<dbReference type="InterPro" id="IPR016024">
    <property type="entry name" value="ARM-type_fold"/>
</dbReference>
<dbReference type="SUPFAM" id="SSF48371">
    <property type="entry name" value="ARM repeat"/>
    <property type="match status" value="1"/>
</dbReference>
<dbReference type="GO" id="GO:0044782">
    <property type="term" value="P:cilium organization"/>
    <property type="evidence" value="ECO:0007669"/>
    <property type="project" value="TreeGrafter"/>
</dbReference>
<reference evidence="3" key="2">
    <citation type="submission" date="2021-08" db="EMBL/GenBank/DDBJ databases">
        <authorList>
            <person name="Eriksson T."/>
        </authorList>
    </citation>
    <scope>NUCLEOTIDE SEQUENCE</scope>
    <source>
        <strain evidence="3">Stoneville</strain>
        <tissue evidence="3">Whole head</tissue>
    </source>
</reference>
<dbReference type="SMART" id="SM00185">
    <property type="entry name" value="ARM"/>
    <property type="match status" value="3"/>
</dbReference>
<feature type="transmembrane region" description="Helical" evidence="2">
    <location>
        <begin position="12"/>
        <end position="30"/>
    </location>
</feature>
<comment type="caution">
    <text evidence="3">The sequence shown here is derived from an EMBL/GenBank/DDBJ whole genome shotgun (WGS) entry which is preliminary data.</text>
</comment>
<keyword evidence="2" id="KW-0812">Transmembrane</keyword>
<evidence type="ECO:0008006" key="5">
    <source>
        <dbReference type="Google" id="ProtNLM"/>
    </source>
</evidence>
<dbReference type="InterPro" id="IPR000225">
    <property type="entry name" value="Armadillo"/>
</dbReference>
<dbReference type="GO" id="GO:0007018">
    <property type="term" value="P:microtubule-based movement"/>
    <property type="evidence" value="ECO:0007669"/>
    <property type="project" value="TreeGrafter"/>
</dbReference>
<evidence type="ECO:0000256" key="2">
    <source>
        <dbReference type="SAM" id="Phobius"/>
    </source>
</evidence>
<feature type="compositionally biased region" description="Basic and acidic residues" evidence="1">
    <location>
        <begin position="294"/>
        <end position="303"/>
    </location>
</feature>